<keyword evidence="1" id="KW-0805">Transcription regulation</keyword>
<accession>A0ABP4UMK3</accession>
<evidence type="ECO:0000259" key="5">
    <source>
        <dbReference type="PROSITE" id="PS51118"/>
    </source>
</evidence>
<evidence type="ECO:0000256" key="1">
    <source>
        <dbReference type="ARBA" id="ARBA00023015"/>
    </source>
</evidence>
<keyword evidence="2" id="KW-0238">DNA-binding</keyword>
<feature type="region of interest" description="Disordered" evidence="4">
    <location>
        <begin position="225"/>
        <end position="262"/>
    </location>
</feature>
<dbReference type="Pfam" id="PF01638">
    <property type="entry name" value="HxlR"/>
    <property type="match status" value="1"/>
</dbReference>
<evidence type="ECO:0000256" key="3">
    <source>
        <dbReference type="ARBA" id="ARBA00023163"/>
    </source>
</evidence>
<dbReference type="RefSeq" id="WP_211122356.1">
    <property type="nucleotide sequence ID" value="NZ_BAAALR010000063.1"/>
</dbReference>
<comment type="caution">
    <text evidence="6">The sequence shown here is derived from an EMBL/GenBank/DDBJ whole genome shotgun (WGS) entry which is preliminary data.</text>
</comment>
<feature type="domain" description="HTH hxlR-type" evidence="5">
    <location>
        <begin position="111"/>
        <end position="207"/>
    </location>
</feature>
<dbReference type="InterPro" id="IPR002577">
    <property type="entry name" value="HTH_HxlR"/>
</dbReference>
<keyword evidence="7" id="KW-1185">Reference proteome</keyword>
<dbReference type="PANTHER" id="PTHR33204">
    <property type="entry name" value="TRANSCRIPTIONAL REGULATOR, MARR FAMILY"/>
    <property type="match status" value="1"/>
</dbReference>
<evidence type="ECO:0000256" key="4">
    <source>
        <dbReference type="SAM" id="MobiDB-lite"/>
    </source>
</evidence>
<name>A0ABP4UMK3_9ACTN</name>
<proteinExistence type="predicted"/>
<protein>
    <recommendedName>
        <fullName evidence="5">HTH hxlR-type domain-containing protein</fullName>
    </recommendedName>
</protein>
<dbReference type="Gene3D" id="1.10.10.10">
    <property type="entry name" value="Winged helix-like DNA-binding domain superfamily/Winged helix DNA-binding domain"/>
    <property type="match status" value="2"/>
</dbReference>
<evidence type="ECO:0000313" key="6">
    <source>
        <dbReference type="EMBL" id="GAA1708326.1"/>
    </source>
</evidence>
<feature type="domain" description="HTH hxlR-type" evidence="5">
    <location>
        <begin position="6"/>
        <end position="105"/>
    </location>
</feature>
<dbReference type="InterPro" id="IPR036388">
    <property type="entry name" value="WH-like_DNA-bd_sf"/>
</dbReference>
<evidence type="ECO:0000313" key="7">
    <source>
        <dbReference type="Proteomes" id="UP001499947"/>
    </source>
</evidence>
<sequence>MLHPTIPTSDTDRICHAVGVLAPRWTSWTLETLHEHGPMRAHQLTATMPWLNATTTRQVLMRMQSSGLLTKPDRGCYTASPLGQDARPAHRALASWHARHFEVGATSRKRADRVEDALARLRGKGTIEVLTALEQNGPLRPTDLRQTTHLATGSFHYRMRQVLEDGLVTRLGPGQHFAYTLTQTGRSLAPVYVELHDFGRRIRSADVAATANQWSAETSRARAARQRTASAPAVTGLFSHPPEPQPRVPAHIVALSHPSRTR</sequence>
<dbReference type="PANTHER" id="PTHR33204:SF37">
    <property type="entry name" value="HTH-TYPE TRANSCRIPTIONAL REGULATOR YODB"/>
    <property type="match status" value="1"/>
</dbReference>
<evidence type="ECO:0000256" key="2">
    <source>
        <dbReference type="ARBA" id="ARBA00023125"/>
    </source>
</evidence>
<gene>
    <name evidence="6" type="ORF">GCM10009680_56480</name>
</gene>
<dbReference type="EMBL" id="BAAALR010000063">
    <property type="protein sequence ID" value="GAA1708326.1"/>
    <property type="molecule type" value="Genomic_DNA"/>
</dbReference>
<organism evidence="6 7">
    <name type="scientific">Streptomyces yatensis</name>
    <dbReference type="NCBI Taxonomy" id="155177"/>
    <lineage>
        <taxon>Bacteria</taxon>
        <taxon>Bacillati</taxon>
        <taxon>Actinomycetota</taxon>
        <taxon>Actinomycetes</taxon>
        <taxon>Kitasatosporales</taxon>
        <taxon>Streptomycetaceae</taxon>
        <taxon>Streptomyces</taxon>
        <taxon>Streptomyces violaceusniger group</taxon>
    </lineage>
</organism>
<dbReference type="PROSITE" id="PS51118">
    <property type="entry name" value="HTH_HXLR"/>
    <property type="match status" value="2"/>
</dbReference>
<keyword evidence="3" id="KW-0804">Transcription</keyword>
<dbReference type="Proteomes" id="UP001499947">
    <property type="component" value="Unassembled WGS sequence"/>
</dbReference>
<dbReference type="SUPFAM" id="SSF46785">
    <property type="entry name" value="Winged helix' DNA-binding domain"/>
    <property type="match status" value="2"/>
</dbReference>
<reference evidence="7" key="1">
    <citation type="journal article" date="2019" name="Int. J. Syst. Evol. Microbiol.">
        <title>The Global Catalogue of Microorganisms (GCM) 10K type strain sequencing project: providing services to taxonomists for standard genome sequencing and annotation.</title>
        <authorList>
            <consortium name="The Broad Institute Genomics Platform"/>
            <consortium name="The Broad Institute Genome Sequencing Center for Infectious Disease"/>
            <person name="Wu L."/>
            <person name="Ma J."/>
        </authorList>
    </citation>
    <scope>NUCLEOTIDE SEQUENCE [LARGE SCALE GENOMIC DNA]</scope>
    <source>
        <strain evidence="7">JCM 13244</strain>
    </source>
</reference>
<dbReference type="InterPro" id="IPR036390">
    <property type="entry name" value="WH_DNA-bd_sf"/>
</dbReference>